<dbReference type="EMBL" id="LBTJ01000066">
    <property type="protein sequence ID" value="KKQ36484.1"/>
    <property type="molecule type" value="Genomic_DNA"/>
</dbReference>
<dbReference type="Proteomes" id="UP000034471">
    <property type="component" value="Unassembled WGS sequence"/>
</dbReference>
<organism evidence="1 2">
    <name type="scientific">Candidatus Roizmanbacteria bacterium GW2011_GWA2_37_7</name>
    <dbReference type="NCBI Taxonomy" id="1618481"/>
    <lineage>
        <taxon>Bacteria</taxon>
        <taxon>Candidatus Roizmaniibacteriota</taxon>
    </lineage>
</organism>
<evidence type="ECO:0000313" key="2">
    <source>
        <dbReference type="Proteomes" id="UP000034471"/>
    </source>
</evidence>
<sequence>MRYHIRMKIKMSIKLTNLLKRELSYADFALNILKNEMKGYEKEYSMTWKDFLNKFDRGELGDNRAWFKWYGLAVSAKDWNDTKKEIAETIGTS</sequence>
<comment type="caution">
    <text evidence="1">The sequence shown here is derived from an EMBL/GenBank/DDBJ whole genome shotgun (WGS) entry which is preliminary data.</text>
</comment>
<gene>
    <name evidence="1" type="ORF">US54_C0066G0008</name>
</gene>
<dbReference type="AlphaFoldDB" id="A0A0G0JI57"/>
<dbReference type="STRING" id="1618481.US54_C0066G0008"/>
<protein>
    <submittedName>
        <fullName evidence="1">Uncharacterized protein</fullName>
    </submittedName>
</protein>
<proteinExistence type="predicted"/>
<evidence type="ECO:0000313" key="1">
    <source>
        <dbReference type="EMBL" id="KKQ36484.1"/>
    </source>
</evidence>
<reference evidence="1 2" key="1">
    <citation type="journal article" date="2015" name="Nature">
        <title>rRNA introns, odd ribosomes, and small enigmatic genomes across a large radiation of phyla.</title>
        <authorList>
            <person name="Brown C.T."/>
            <person name="Hug L.A."/>
            <person name="Thomas B.C."/>
            <person name="Sharon I."/>
            <person name="Castelle C.J."/>
            <person name="Singh A."/>
            <person name="Wilkins M.J."/>
            <person name="Williams K.H."/>
            <person name="Banfield J.F."/>
        </authorList>
    </citation>
    <scope>NUCLEOTIDE SEQUENCE [LARGE SCALE GENOMIC DNA]</scope>
</reference>
<name>A0A0G0JI57_9BACT</name>
<accession>A0A0G0JI57</accession>